<proteinExistence type="inferred from homology"/>
<dbReference type="InterPro" id="IPR015424">
    <property type="entry name" value="PyrdxlP-dep_Trfase"/>
</dbReference>
<dbReference type="Gene3D" id="3.90.1150.10">
    <property type="entry name" value="Aspartate Aminotransferase, domain 1"/>
    <property type="match status" value="1"/>
</dbReference>
<dbReference type="InterPro" id="IPR000653">
    <property type="entry name" value="DegT/StrS_aminotransferase"/>
</dbReference>
<sequence length="367" mass="40858">MIQFLSLKKINAKYADELKAACARVIDSGYFILGPELQRFEQAFASFSQAKHCIGLGNGLDALTLILRAWKLQGKIKDGDEVIIQANAYIACVLAITENNLVPVFVEPDANNFNLDPAKIRTAITEKTRVIMPVHLYGRLCEMPEIMAIAAEANLLVLEDASQSHGATLQGKPAGSWGDATGFSFYPSKNLGALADAGAAVTNDDELDKALRALRNYGSFERYNNLYQGVNSRLGEMQAAILSVKLNHFWSEVECRREVAARYLAGITNPAIKLPQWEVREQHTWHLFVVRCSQREALQAHLANHGVESIIHYPKPPYKQQAYEKMNHLSFALNEQLHREVLSIPIDPSMTDEDVETVIEVCNSFSA</sequence>
<dbReference type="CDD" id="cd00616">
    <property type="entry name" value="AHBA_syn"/>
    <property type="match status" value="1"/>
</dbReference>
<dbReference type="EMBL" id="VWXF01000006">
    <property type="protein sequence ID" value="NIF23028.1"/>
    <property type="molecule type" value="Genomic_DNA"/>
</dbReference>
<organism evidence="4 5">
    <name type="scientific">Candidatus Pantoea multigeneris</name>
    <dbReference type="NCBI Taxonomy" id="2608357"/>
    <lineage>
        <taxon>Bacteria</taxon>
        <taxon>Pseudomonadati</taxon>
        <taxon>Pseudomonadota</taxon>
        <taxon>Gammaproteobacteria</taxon>
        <taxon>Enterobacterales</taxon>
        <taxon>Erwiniaceae</taxon>
        <taxon>Pantoea</taxon>
    </lineage>
</organism>
<accession>A0ABX0RFY5</accession>
<dbReference type="SUPFAM" id="SSF53383">
    <property type="entry name" value="PLP-dependent transferases"/>
    <property type="match status" value="1"/>
</dbReference>
<dbReference type="InterPro" id="IPR015422">
    <property type="entry name" value="PyrdxlP-dep_Trfase_small"/>
</dbReference>
<name>A0ABX0RFY5_9GAMM</name>
<keyword evidence="5" id="KW-1185">Reference proteome</keyword>
<keyword evidence="4" id="KW-0032">Aminotransferase</keyword>
<comment type="caution">
    <text evidence="4">The sequence shown here is derived from an EMBL/GenBank/DDBJ whole genome shotgun (WGS) entry which is preliminary data.</text>
</comment>
<protein>
    <submittedName>
        <fullName evidence="4">Aminotransferase class V-fold PLP-dependent enzyme</fullName>
    </submittedName>
</protein>
<keyword evidence="4" id="KW-0808">Transferase</keyword>
<comment type="similarity">
    <text evidence="2 3">Belongs to the DegT/DnrJ/EryC1 family.</text>
</comment>
<keyword evidence="1 3" id="KW-0663">Pyridoxal phosphate</keyword>
<dbReference type="PANTHER" id="PTHR30244:SF36">
    <property type="entry name" value="3-OXO-GLUCOSE-6-PHOSPHATE:GLUTAMATE AMINOTRANSFERASE"/>
    <property type="match status" value="1"/>
</dbReference>
<evidence type="ECO:0000256" key="1">
    <source>
        <dbReference type="ARBA" id="ARBA00022898"/>
    </source>
</evidence>
<dbReference type="PIRSF" id="PIRSF000390">
    <property type="entry name" value="PLP_StrS"/>
    <property type="match status" value="1"/>
</dbReference>
<evidence type="ECO:0000313" key="4">
    <source>
        <dbReference type="EMBL" id="NIF23028.1"/>
    </source>
</evidence>
<dbReference type="Pfam" id="PF01041">
    <property type="entry name" value="DegT_DnrJ_EryC1"/>
    <property type="match status" value="1"/>
</dbReference>
<dbReference type="InterPro" id="IPR015421">
    <property type="entry name" value="PyrdxlP-dep_Trfase_major"/>
</dbReference>
<dbReference type="Gene3D" id="3.40.640.10">
    <property type="entry name" value="Type I PLP-dependent aspartate aminotransferase-like (Major domain)"/>
    <property type="match status" value="1"/>
</dbReference>
<dbReference type="Proteomes" id="UP001515683">
    <property type="component" value="Unassembled WGS sequence"/>
</dbReference>
<gene>
    <name evidence="4" type="ORF">F3J40_15665</name>
</gene>
<evidence type="ECO:0000313" key="5">
    <source>
        <dbReference type="Proteomes" id="UP001515683"/>
    </source>
</evidence>
<dbReference type="GO" id="GO:0008483">
    <property type="term" value="F:transaminase activity"/>
    <property type="evidence" value="ECO:0007669"/>
    <property type="project" value="UniProtKB-KW"/>
</dbReference>
<evidence type="ECO:0000256" key="3">
    <source>
        <dbReference type="RuleBase" id="RU004508"/>
    </source>
</evidence>
<evidence type="ECO:0000256" key="2">
    <source>
        <dbReference type="ARBA" id="ARBA00037999"/>
    </source>
</evidence>
<reference evidence="4 5" key="1">
    <citation type="journal article" date="2019" name="bioRxiv">
        <title>Bacteria contribute to plant secondary compound degradation in a generalist herbivore system.</title>
        <authorList>
            <person name="Francoeur C.B."/>
            <person name="Khadempour L."/>
            <person name="Moreira-Soto R.D."/>
            <person name="Gotting K."/>
            <person name="Book A.J."/>
            <person name="Pinto-Tomas A.A."/>
            <person name="Keefover-Ring K."/>
            <person name="Currie C.R."/>
        </authorList>
    </citation>
    <scope>NUCLEOTIDE SEQUENCE [LARGE SCALE GENOMIC DNA]</scope>
    <source>
        <strain evidence="4">Acro-835</strain>
    </source>
</reference>
<dbReference type="PANTHER" id="PTHR30244">
    <property type="entry name" value="TRANSAMINASE"/>
    <property type="match status" value="1"/>
</dbReference>
<dbReference type="RefSeq" id="WP_167016042.1">
    <property type="nucleotide sequence ID" value="NZ_VWXF01000006.1"/>
</dbReference>